<gene>
    <name evidence="2" type="ORF">NPE20_14720</name>
</gene>
<reference evidence="2 3" key="1">
    <citation type="submission" date="2022-07" db="EMBL/GenBank/DDBJ databases">
        <title>Mucilaginibacter sp. JC4.</title>
        <authorList>
            <person name="Le V."/>
            <person name="Ko S.-R."/>
            <person name="Ahn C.-Y."/>
            <person name="Oh H.-M."/>
        </authorList>
    </citation>
    <scope>NUCLEOTIDE SEQUENCE [LARGE SCALE GENOMIC DNA]</scope>
    <source>
        <strain evidence="2 3">JC4</strain>
    </source>
</reference>
<keyword evidence="1" id="KW-1133">Transmembrane helix</keyword>
<protein>
    <submittedName>
        <fullName evidence="2">Uncharacterized protein</fullName>
    </submittedName>
</protein>
<proteinExistence type="predicted"/>
<feature type="transmembrane region" description="Helical" evidence="1">
    <location>
        <begin position="60"/>
        <end position="82"/>
    </location>
</feature>
<dbReference type="Proteomes" id="UP001204376">
    <property type="component" value="Unassembled WGS sequence"/>
</dbReference>
<organism evidence="2 3">
    <name type="scientific">Mucilaginibacter aquariorum</name>
    <dbReference type="NCBI Taxonomy" id="2967225"/>
    <lineage>
        <taxon>Bacteria</taxon>
        <taxon>Pseudomonadati</taxon>
        <taxon>Bacteroidota</taxon>
        <taxon>Sphingobacteriia</taxon>
        <taxon>Sphingobacteriales</taxon>
        <taxon>Sphingobacteriaceae</taxon>
        <taxon>Mucilaginibacter</taxon>
    </lineage>
</organism>
<keyword evidence="1" id="KW-0472">Membrane</keyword>
<comment type="caution">
    <text evidence="2">The sequence shown here is derived from an EMBL/GenBank/DDBJ whole genome shotgun (WGS) entry which is preliminary data.</text>
</comment>
<dbReference type="RefSeq" id="WP_256539413.1">
    <property type="nucleotide sequence ID" value="NZ_JANHOH010000002.1"/>
</dbReference>
<keyword evidence="1" id="KW-0812">Transmembrane</keyword>
<name>A0ABT1T3X8_9SPHI</name>
<feature type="transmembrane region" description="Helical" evidence="1">
    <location>
        <begin position="94"/>
        <end position="113"/>
    </location>
</feature>
<evidence type="ECO:0000313" key="2">
    <source>
        <dbReference type="EMBL" id="MCQ6959227.1"/>
    </source>
</evidence>
<accession>A0ABT1T3X8</accession>
<evidence type="ECO:0000313" key="3">
    <source>
        <dbReference type="Proteomes" id="UP001204376"/>
    </source>
</evidence>
<keyword evidence="3" id="KW-1185">Reference proteome</keyword>
<evidence type="ECO:0000256" key="1">
    <source>
        <dbReference type="SAM" id="Phobius"/>
    </source>
</evidence>
<feature type="transmembrane region" description="Helical" evidence="1">
    <location>
        <begin position="37"/>
        <end position="54"/>
    </location>
</feature>
<sequence length="114" mass="12622">MATITANTRWDAKDAAPVPAHTLLGKWNLFMESQEKWITLWFLVSLVFQGVFFLPVPAVLIYYAAAPVPVLAITLTLFFANIIAGMGGAGIKTLLWLFALSIAIHLLMILFFIL</sequence>
<dbReference type="EMBL" id="JANHOH010000002">
    <property type="protein sequence ID" value="MCQ6959227.1"/>
    <property type="molecule type" value="Genomic_DNA"/>
</dbReference>